<name>C0KGK8_9BURK</name>
<dbReference type="EMBL" id="FJ601374">
    <property type="protein sequence ID" value="ACN62951.1"/>
    <property type="molecule type" value="Genomic_DNA"/>
</dbReference>
<feature type="region of interest" description="Disordered" evidence="1">
    <location>
        <begin position="173"/>
        <end position="192"/>
    </location>
</feature>
<evidence type="ECO:0000256" key="1">
    <source>
        <dbReference type="SAM" id="MobiDB-lite"/>
    </source>
</evidence>
<reference evidence="2" key="1">
    <citation type="journal article" date="2010" name="World J. Microbiol. Biotechnol.">
        <title>A novel degradation pathway of chloroaniline in Diaphorobacter sp. PCA039 entails initial hydroxylation.</title>
        <authorList>
            <person name="Zhang T."/>
            <person name="Ren H.F."/>
            <person name="Liu Y."/>
            <person name="Zhu B.L."/>
            <person name="Liu Z.P."/>
            <person name="Liu S.J."/>
        </authorList>
    </citation>
    <scope>NUCLEOTIDE SEQUENCE</scope>
    <source>
        <strain evidence="2">PCA039</strain>
    </source>
</reference>
<gene>
    <name evidence="2" type="primary">pcaT</name>
</gene>
<feature type="compositionally biased region" description="Basic residues" evidence="1">
    <location>
        <begin position="182"/>
        <end position="191"/>
    </location>
</feature>
<proteinExistence type="predicted"/>
<protein>
    <submittedName>
        <fullName evidence="2">Putative IS4 family transposase</fullName>
    </submittedName>
</protein>
<sequence>MDPQLFLVHLRRLAAQHIHARGGLEVAQVKLDVPATRIQRREIVLADLAMIEHRGDQHLVGDFDFTDHEFVGEVSVLLGRHPLWARRRLGPVHQVIARAQRLATAKVGDTRAVLLEQHIHACGHQSGDQEIIAVQGIGQHHIAWGEAFEQAAHQSEFAAALAAVGSYRHIKRRAAGQANHHDKSRQRKTHSGRLGVGLGIQGLVLRSIGHRDPGAIDQFDRTPAPQPWRQRLLAEQAPCFARERTDHLQRQALARPAVSAGANAARAQTIGCALRCPAVDRLLARAIGLQHLTHEHGQRNRGRIEPLAMLRQQRFGCRQQFRAGQHVEELHRRGCPCPASDPASTLMQSASCITIHGGWPFERWFGSFVTTILSIPWSATSFFLQIQMLTPVTSRL</sequence>
<dbReference type="AlphaFoldDB" id="C0KGK8"/>
<accession>C0KGK8</accession>
<organism evidence="2">
    <name type="scientific">Diaphorobacter sp. PCA039</name>
    <dbReference type="NCBI Taxonomy" id="266831"/>
    <lineage>
        <taxon>Bacteria</taxon>
        <taxon>Pseudomonadati</taxon>
        <taxon>Pseudomonadota</taxon>
        <taxon>Betaproteobacteria</taxon>
        <taxon>Burkholderiales</taxon>
        <taxon>Comamonadaceae</taxon>
        <taxon>Diaphorobacter</taxon>
    </lineage>
</organism>
<evidence type="ECO:0000313" key="2">
    <source>
        <dbReference type="EMBL" id="ACN62951.1"/>
    </source>
</evidence>